<dbReference type="PROSITE" id="PS50156">
    <property type="entry name" value="SSD"/>
    <property type="match status" value="1"/>
</dbReference>
<dbReference type="PANTHER" id="PTHR33406:SF11">
    <property type="entry name" value="MEMBRANE PROTEIN SCO6666-RELATED"/>
    <property type="match status" value="1"/>
</dbReference>
<feature type="transmembrane region" description="Helical" evidence="7">
    <location>
        <begin position="670"/>
        <end position="688"/>
    </location>
</feature>
<dbReference type="InterPro" id="IPR000731">
    <property type="entry name" value="SSD"/>
</dbReference>
<feature type="transmembrane region" description="Helical" evidence="7">
    <location>
        <begin position="204"/>
        <end position="237"/>
    </location>
</feature>
<dbReference type="EMBL" id="BMMK01000008">
    <property type="protein sequence ID" value="GGM51150.1"/>
    <property type="molecule type" value="Genomic_DNA"/>
</dbReference>
<protein>
    <submittedName>
        <fullName evidence="9">Membrane protein</fullName>
    </submittedName>
</protein>
<comment type="similarity">
    <text evidence="2">Belongs to the resistance-nodulation-cell division (RND) (TC 2.A.6) family. MmpL subfamily.</text>
</comment>
<evidence type="ECO:0000256" key="4">
    <source>
        <dbReference type="ARBA" id="ARBA00022692"/>
    </source>
</evidence>
<reference evidence="9" key="2">
    <citation type="submission" date="2020-09" db="EMBL/GenBank/DDBJ databases">
        <authorList>
            <person name="Sun Q."/>
            <person name="Zhou Y."/>
        </authorList>
    </citation>
    <scope>NUCLEOTIDE SEQUENCE</scope>
    <source>
        <strain evidence="9">CGMCC 4.5737</strain>
    </source>
</reference>
<evidence type="ECO:0000256" key="3">
    <source>
        <dbReference type="ARBA" id="ARBA00022475"/>
    </source>
</evidence>
<comment type="caution">
    <text evidence="9">The sequence shown here is derived from an EMBL/GenBank/DDBJ whole genome shotgun (WGS) entry which is preliminary data.</text>
</comment>
<comment type="subcellular location">
    <subcellularLocation>
        <location evidence="1">Cell membrane</location>
        <topology evidence="1">Multi-pass membrane protein</topology>
    </subcellularLocation>
</comment>
<dbReference type="Gene3D" id="1.20.1640.10">
    <property type="entry name" value="Multidrug efflux transporter AcrB transmembrane domain"/>
    <property type="match status" value="2"/>
</dbReference>
<evidence type="ECO:0000259" key="8">
    <source>
        <dbReference type="PROSITE" id="PS50156"/>
    </source>
</evidence>
<feature type="transmembrane region" description="Helical" evidence="7">
    <location>
        <begin position="694"/>
        <end position="717"/>
    </location>
</feature>
<dbReference type="SUPFAM" id="SSF82866">
    <property type="entry name" value="Multidrug efflux transporter AcrB transmembrane domain"/>
    <property type="match status" value="2"/>
</dbReference>
<feature type="transmembrane region" description="Helical" evidence="7">
    <location>
        <begin position="323"/>
        <end position="349"/>
    </location>
</feature>
<proteinExistence type="inferred from homology"/>
<dbReference type="InterPro" id="IPR004869">
    <property type="entry name" value="MMPL_dom"/>
</dbReference>
<dbReference type="Proteomes" id="UP000637578">
    <property type="component" value="Unassembled WGS sequence"/>
</dbReference>
<keyword evidence="5 7" id="KW-1133">Transmembrane helix</keyword>
<accession>A0A8J3CDF9</accession>
<feature type="transmembrane region" description="Helical" evidence="7">
    <location>
        <begin position="36"/>
        <end position="55"/>
    </location>
</feature>
<gene>
    <name evidence="9" type="ORF">GCM10012275_22600</name>
</gene>
<dbReference type="PANTHER" id="PTHR33406">
    <property type="entry name" value="MEMBRANE PROTEIN MJ1562-RELATED"/>
    <property type="match status" value="1"/>
</dbReference>
<keyword evidence="10" id="KW-1185">Reference proteome</keyword>
<organism evidence="9 10">
    <name type="scientific">Longimycelium tulufanense</name>
    <dbReference type="NCBI Taxonomy" id="907463"/>
    <lineage>
        <taxon>Bacteria</taxon>
        <taxon>Bacillati</taxon>
        <taxon>Actinomycetota</taxon>
        <taxon>Actinomycetes</taxon>
        <taxon>Pseudonocardiales</taxon>
        <taxon>Pseudonocardiaceae</taxon>
        <taxon>Longimycelium</taxon>
    </lineage>
</organism>
<feature type="transmembrane region" description="Helical" evidence="7">
    <location>
        <begin position="584"/>
        <end position="604"/>
    </location>
</feature>
<name>A0A8J3CDF9_9PSEU</name>
<feature type="transmembrane region" description="Helical" evidence="7">
    <location>
        <begin position="249"/>
        <end position="273"/>
    </location>
</feature>
<feature type="transmembrane region" description="Helical" evidence="7">
    <location>
        <begin position="624"/>
        <end position="649"/>
    </location>
</feature>
<feature type="transmembrane region" description="Helical" evidence="7">
    <location>
        <begin position="294"/>
        <end position="317"/>
    </location>
</feature>
<evidence type="ECO:0000313" key="10">
    <source>
        <dbReference type="Proteomes" id="UP000637578"/>
    </source>
</evidence>
<reference evidence="9" key="1">
    <citation type="journal article" date="2014" name="Int. J. Syst. Evol. Microbiol.">
        <title>Complete genome sequence of Corynebacterium casei LMG S-19264T (=DSM 44701T), isolated from a smear-ripened cheese.</title>
        <authorList>
            <consortium name="US DOE Joint Genome Institute (JGI-PGF)"/>
            <person name="Walter F."/>
            <person name="Albersmeier A."/>
            <person name="Kalinowski J."/>
            <person name="Ruckert C."/>
        </authorList>
    </citation>
    <scope>NUCLEOTIDE SEQUENCE</scope>
    <source>
        <strain evidence="9">CGMCC 4.5737</strain>
    </source>
</reference>
<feature type="transmembrane region" description="Helical" evidence="7">
    <location>
        <begin position="390"/>
        <end position="412"/>
    </location>
</feature>
<dbReference type="Pfam" id="PF03176">
    <property type="entry name" value="MMPL"/>
    <property type="match status" value="2"/>
</dbReference>
<feature type="transmembrane region" description="Helical" evidence="7">
    <location>
        <begin position="555"/>
        <end position="572"/>
    </location>
</feature>
<evidence type="ECO:0000256" key="6">
    <source>
        <dbReference type="ARBA" id="ARBA00023136"/>
    </source>
</evidence>
<keyword evidence="3" id="KW-1003">Cell membrane</keyword>
<dbReference type="AlphaFoldDB" id="A0A8J3CDF9"/>
<dbReference type="GO" id="GO:0005886">
    <property type="term" value="C:plasma membrane"/>
    <property type="evidence" value="ECO:0007669"/>
    <property type="project" value="UniProtKB-SubCell"/>
</dbReference>
<feature type="domain" description="SSD" evidence="8">
    <location>
        <begin position="219"/>
        <end position="348"/>
    </location>
</feature>
<sequence length="766" mass="81037">MGWNAGSPVAGRFSTDTGGGWDERTTRWLINHHRTVLALFAAVVALASVLGYGAINRLTSSGWTLADAESAQVEQLLSERFGVQTPNLLLVASATDSVDAPDAVAAGTALTDQLRLDPDVSSVESYWSTGMPTLRSHDGRSALVLVRLIGGEGSVDVADRLLPTLVGSWGSLEVVATGEAAVVRELRQQSAEDAHRGELLAAPLALVILVLVFGSAVAALLPLVIGTAAVVCTAAILRGLAEVTTVSVFSLNITTALGFALAVDYSLFLLARYREELARGRSTPVAITIAVRTVGRAITVSALTMVLALAALLLFPLPAMRSFAYGGIGVTVLAALFSITVVPALLAVLGHRVNLWNIRPVLRRITGLSGSRATDDMWYRLATWVMRRPILIAGPILLLLLAVASPFTHASFGALDDRSLPPSSSVNHAAHQLRDDFDAAEQVPAQVVLADFDAVRSTAALDDYARRLSNVDGVRTVHAATGSYRDGAALPPTPGADRFLSPGTTWLSVAPDVEPFTAEGSDLVRRLQDVPAPTSALFGGSAAKMAEVDTAVREWFPLAATLVAASMFLLLLRFTRSLLLPLKALLLNVLSLTVSFGALVYVFQDGNLRWLVGDFEVTGVTDQIIVLLMFFVAFGLSMDYEVFLLSRIAEEYRHVGSTTAAVARGLQKTAGSFTAAAVLVAVVMLALATSKLLVLKMIGVGLALAVLLDATVIRVLLVPAVMRLAGRANWWLPGRGATEVPVPVAVRLGAAPRFGRASRLSDSELD</sequence>
<evidence type="ECO:0000256" key="2">
    <source>
        <dbReference type="ARBA" id="ARBA00010157"/>
    </source>
</evidence>
<evidence type="ECO:0000256" key="1">
    <source>
        <dbReference type="ARBA" id="ARBA00004651"/>
    </source>
</evidence>
<dbReference type="RefSeq" id="WP_189056688.1">
    <property type="nucleotide sequence ID" value="NZ_BMMK01000008.1"/>
</dbReference>
<keyword evidence="6 7" id="KW-0472">Membrane</keyword>
<keyword evidence="4 7" id="KW-0812">Transmembrane</keyword>
<evidence type="ECO:0000313" key="9">
    <source>
        <dbReference type="EMBL" id="GGM51150.1"/>
    </source>
</evidence>
<dbReference type="InterPro" id="IPR050545">
    <property type="entry name" value="Mycobact_MmpL"/>
</dbReference>
<evidence type="ECO:0000256" key="5">
    <source>
        <dbReference type="ARBA" id="ARBA00022989"/>
    </source>
</evidence>
<evidence type="ECO:0000256" key="7">
    <source>
        <dbReference type="SAM" id="Phobius"/>
    </source>
</evidence>